<feature type="transmembrane region" description="Helical" evidence="8">
    <location>
        <begin position="40"/>
        <end position="63"/>
    </location>
</feature>
<keyword evidence="6 8" id="KW-1133">Transmembrane helix</keyword>
<reference evidence="9 10" key="1">
    <citation type="journal article" date="1979" name="Int. J. Syst. Evol. Microbiol.">
        <title>Bacillus globisporus subsp. marinus subsp. nov.</title>
        <authorList>
            <person name="Liu H."/>
        </authorList>
    </citation>
    <scope>NUCLEOTIDE SEQUENCE [LARGE SCALE GENOMIC DNA]</scope>
    <source>
        <strain evidence="9 10">DSM 1297</strain>
    </source>
</reference>
<protein>
    <submittedName>
        <fullName evidence="9">GerAB/ArcD/ProY family transporter</fullName>
    </submittedName>
</protein>
<evidence type="ECO:0000256" key="2">
    <source>
        <dbReference type="ARBA" id="ARBA00007998"/>
    </source>
</evidence>
<evidence type="ECO:0000256" key="7">
    <source>
        <dbReference type="ARBA" id="ARBA00023136"/>
    </source>
</evidence>
<gene>
    <name evidence="9" type="ORF">AB1471_07055</name>
</gene>
<dbReference type="PANTHER" id="PTHR34975:SF2">
    <property type="entry name" value="SPORE GERMINATION PROTEIN A2"/>
    <property type="match status" value="1"/>
</dbReference>
<feature type="transmembrane region" description="Helical" evidence="8">
    <location>
        <begin position="115"/>
        <end position="135"/>
    </location>
</feature>
<evidence type="ECO:0000256" key="4">
    <source>
        <dbReference type="ARBA" id="ARBA00022544"/>
    </source>
</evidence>
<evidence type="ECO:0000313" key="10">
    <source>
        <dbReference type="Proteomes" id="UP001556040"/>
    </source>
</evidence>
<keyword evidence="3" id="KW-0813">Transport</keyword>
<evidence type="ECO:0000256" key="6">
    <source>
        <dbReference type="ARBA" id="ARBA00022989"/>
    </source>
</evidence>
<comment type="subcellular location">
    <subcellularLocation>
        <location evidence="1">Membrane</location>
        <topology evidence="1">Multi-pass membrane protein</topology>
    </subcellularLocation>
</comment>
<feature type="transmembrane region" description="Helical" evidence="8">
    <location>
        <begin position="219"/>
        <end position="239"/>
    </location>
</feature>
<feature type="transmembrane region" description="Helical" evidence="8">
    <location>
        <begin position="190"/>
        <end position="207"/>
    </location>
</feature>
<evidence type="ECO:0000256" key="8">
    <source>
        <dbReference type="SAM" id="Phobius"/>
    </source>
</evidence>
<accession>A0ABV3Q2K3</accession>
<evidence type="ECO:0000313" key="9">
    <source>
        <dbReference type="EMBL" id="MEW9501558.1"/>
    </source>
</evidence>
<keyword evidence="4" id="KW-0309">Germination</keyword>
<feature type="transmembrane region" description="Helical" evidence="8">
    <location>
        <begin position="303"/>
        <end position="320"/>
    </location>
</feature>
<dbReference type="EMBL" id="JBFMIA010000004">
    <property type="protein sequence ID" value="MEW9501558.1"/>
    <property type="molecule type" value="Genomic_DNA"/>
</dbReference>
<feature type="transmembrane region" description="Helical" evidence="8">
    <location>
        <begin position="142"/>
        <end position="164"/>
    </location>
</feature>
<dbReference type="RefSeq" id="WP_367779043.1">
    <property type="nucleotide sequence ID" value="NZ_JBFMIA010000004.1"/>
</dbReference>
<dbReference type="Proteomes" id="UP001556040">
    <property type="component" value="Unassembled WGS sequence"/>
</dbReference>
<dbReference type="Pfam" id="PF03845">
    <property type="entry name" value="Spore_permease"/>
    <property type="match status" value="1"/>
</dbReference>
<keyword evidence="7 8" id="KW-0472">Membrane</keyword>
<proteinExistence type="inferred from homology"/>
<comment type="caution">
    <text evidence="9">The sequence shown here is derived from an EMBL/GenBank/DDBJ whole genome shotgun (WGS) entry which is preliminary data.</text>
</comment>
<evidence type="ECO:0000256" key="3">
    <source>
        <dbReference type="ARBA" id="ARBA00022448"/>
    </source>
</evidence>
<evidence type="ECO:0000256" key="1">
    <source>
        <dbReference type="ARBA" id="ARBA00004141"/>
    </source>
</evidence>
<organism evidence="9 10">
    <name type="scientific">Jeotgalibacillus marinus</name>
    <dbReference type="NCBI Taxonomy" id="86667"/>
    <lineage>
        <taxon>Bacteria</taxon>
        <taxon>Bacillati</taxon>
        <taxon>Bacillota</taxon>
        <taxon>Bacilli</taxon>
        <taxon>Bacillales</taxon>
        <taxon>Caryophanaceae</taxon>
        <taxon>Jeotgalibacillus</taxon>
    </lineage>
</organism>
<evidence type="ECO:0000256" key="5">
    <source>
        <dbReference type="ARBA" id="ARBA00022692"/>
    </source>
</evidence>
<feature type="transmembrane region" description="Helical" evidence="8">
    <location>
        <begin position="268"/>
        <end position="288"/>
    </location>
</feature>
<feature type="transmembrane region" description="Helical" evidence="8">
    <location>
        <begin position="83"/>
        <end position="103"/>
    </location>
</feature>
<comment type="similarity">
    <text evidence="2">Belongs to the amino acid-polyamine-organocation (APC) superfamily. Spore germination protein (SGP) (TC 2.A.3.9) family.</text>
</comment>
<feature type="transmembrane region" description="Helical" evidence="8">
    <location>
        <begin position="12"/>
        <end position="34"/>
    </location>
</feature>
<keyword evidence="10" id="KW-1185">Reference proteome</keyword>
<feature type="transmembrane region" description="Helical" evidence="8">
    <location>
        <begin position="332"/>
        <end position="352"/>
    </location>
</feature>
<dbReference type="InterPro" id="IPR004761">
    <property type="entry name" value="Spore_GerAB"/>
</dbReference>
<name>A0ABV3Q2K3_9BACL</name>
<dbReference type="NCBIfam" id="TIGR00912">
    <property type="entry name" value="2A0309"/>
    <property type="match status" value="1"/>
</dbReference>
<keyword evidence="5 8" id="KW-0812">Transmembrane</keyword>
<dbReference type="PANTHER" id="PTHR34975">
    <property type="entry name" value="SPORE GERMINATION PROTEIN A2"/>
    <property type="match status" value="1"/>
</dbReference>
<sequence>MHINQVKKLNGYHVVFLVQSSLVGVGLLSMPYLISPMGFSQWWLPLVFGIVANITLIPMIWLLKQYKNHNIYTINEKLLGKWLGRFVNLLLVLYATAFGASLIERYLDLVQVSALPDKTIIGSLIFFLFLLTYIIHGGIKSIARFCIMTFFLTLPMMYFLQWGYVDGEISHMLPFYTFTSEEFVKAFKDGYVTMIGYELILVYYPYVIHQQKAFKHVSIGIWISCIIYFLVTFVAVMFFSEWQLANILYPILKLLKSVEMSFIDRVDVMGISLWVFLVLSTTSVYIWAGKKGLDSLRSNNKTYHLYILAIILFIVVAIPFSDSFEKIWHSSINYVGYGIILWPNLLIIIHLIKFRKRESVK</sequence>